<proteinExistence type="predicted"/>
<feature type="domain" description="Homeobox" evidence="5">
    <location>
        <begin position="72"/>
        <end position="128"/>
    </location>
</feature>
<gene>
    <name evidence="6" type="ORF">CEXT_609441</name>
</gene>
<dbReference type="Gene3D" id="1.10.10.60">
    <property type="entry name" value="Homeodomain-like"/>
    <property type="match status" value="1"/>
</dbReference>
<keyword evidence="2 3" id="KW-0539">Nucleus</keyword>
<dbReference type="GO" id="GO:0045944">
    <property type="term" value="P:positive regulation of transcription by RNA polymerase II"/>
    <property type="evidence" value="ECO:0007669"/>
    <property type="project" value="InterPro"/>
</dbReference>
<comment type="subcellular location">
    <subcellularLocation>
        <location evidence="1 2 3">Nucleus</location>
    </subcellularLocation>
</comment>
<evidence type="ECO:0000256" key="2">
    <source>
        <dbReference type="PROSITE-ProRule" id="PRU00108"/>
    </source>
</evidence>
<name>A0AAV4V3A6_CAEEX</name>
<evidence type="ECO:0000256" key="1">
    <source>
        <dbReference type="ARBA" id="ARBA00004123"/>
    </source>
</evidence>
<protein>
    <recommendedName>
        <fullName evidence="5">Homeobox domain-containing protein</fullName>
    </recommendedName>
</protein>
<dbReference type="InterPro" id="IPR001356">
    <property type="entry name" value="HD"/>
</dbReference>
<dbReference type="EMBL" id="BPLR01013821">
    <property type="protein sequence ID" value="GIY64050.1"/>
    <property type="molecule type" value="Genomic_DNA"/>
</dbReference>
<sequence length="168" mass="19302">MRFPLAIRYSLYLTKSKLASIARITTVICVLEYVASLVKESGNQRPPPVFQLPPGFGPEGRPGQRVRGRAEEKHRRNRTTFTTYQLHELERALKSRTIQTCTAGEELAMKVNLPEVRVQSYPYKTRDKVIAGLLASSREDLEVWHRKYYPMNPQYTVDTCNSDSVKEL</sequence>
<dbReference type="CDD" id="cd00086">
    <property type="entry name" value="homeodomain"/>
    <property type="match status" value="1"/>
</dbReference>
<accession>A0AAV4V3A6</accession>
<feature type="DNA-binding region" description="Homeobox" evidence="2">
    <location>
        <begin position="74"/>
        <end position="129"/>
    </location>
</feature>
<dbReference type="Proteomes" id="UP001054945">
    <property type="component" value="Unassembled WGS sequence"/>
</dbReference>
<dbReference type="PROSITE" id="PS50071">
    <property type="entry name" value="HOMEOBOX_2"/>
    <property type="match status" value="1"/>
</dbReference>
<dbReference type="PANTHER" id="PTHR46271:SF4">
    <property type="entry name" value="HOMEOBOX PROTEIN, PUTATIVE-RELATED"/>
    <property type="match status" value="1"/>
</dbReference>
<dbReference type="GO" id="GO:0000978">
    <property type="term" value="F:RNA polymerase II cis-regulatory region sequence-specific DNA binding"/>
    <property type="evidence" value="ECO:0007669"/>
    <property type="project" value="TreeGrafter"/>
</dbReference>
<evidence type="ECO:0000256" key="3">
    <source>
        <dbReference type="RuleBase" id="RU000682"/>
    </source>
</evidence>
<keyword evidence="2 3" id="KW-0238">DNA-binding</keyword>
<dbReference type="PANTHER" id="PTHR46271">
    <property type="entry name" value="HOMEOBOX PROTEIN, PUTATIVE-RELATED"/>
    <property type="match status" value="1"/>
</dbReference>
<reference evidence="6 7" key="1">
    <citation type="submission" date="2021-06" db="EMBL/GenBank/DDBJ databases">
        <title>Caerostris extrusa draft genome.</title>
        <authorList>
            <person name="Kono N."/>
            <person name="Arakawa K."/>
        </authorList>
    </citation>
    <scope>NUCLEOTIDE SEQUENCE [LARGE SCALE GENOMIC DNA]</scope>
</reference>
<feature type="region of interest" description="Disordered" evidence="4">
    <location>
        <begin position="47"/>
        <end position="71"/>
    </location>
</feature>
<dbReference type="Pfam" id="PF00046">
    <property type="entry name" value="Homeodomain"/>
    <property type="match status" value="1"/>
</dbReference>
<comment type="caution">
    <text evidence="6">The sequence shown here is derived from an EMBL/GenBank/DDBJ whole genome shotgun (WGS) entry which is preliminary data.</text>
</comment>
<dbReference type="InterPro" id="IPR043562">
    <property type="entry name" value="RAX/RAX2"/>
</dbReference>
<dbReference type="InterPro" id="IPR009057">
    <property type="entry name" value="Homeodomain-like_sf"/>
</dbReference>
<dbReference type="AlphaFoldDB" id="A0AAV4V3A6"/>
<keyword evidence="2 3" id="KW-0371">Homeobox</keyword>
<organism evidence="6 7">
    <name type="scientific">Caerostris extrusa</name>
    <name type="common">Bark spider</name>
    <name type="synonym">Caerostris bankana</name>
    <dbReference type="NCBI Taxonomy" id="172846"/>
    <lineage>
        <taxon>Eukaryota</taxon>
        <taxon>Metazoa</taxon>
        <taxon>Ecdysozoa</taxon>
        <taxon>Arthropoda</taxon>
        <taxon>Chelicerata</taxon>
        <taxon>Arachnida</taxon>
        <taxon>Araneae</taxon>
        <taxon>Araneomorphae</taxon>
        <taxon>Entelegynae</taxon>
        <taxon>Araneoidea</taxon>
        <taxon>Araneidae</taxon>
        <taxon>Caerostris</taxon>
    </lineage>
</organism>
<dbReference type="SUPFAM" id="SSF46689">
    <property type="entry name" value="Homeodomain-like"/>
    <property type="match status" value="1"/>
</dbReference>
<evidence type="ECO:0000313" key="7">
    <source>
        <dbReference type="Proteomes" id="UP001054945"/>
    </source>
</evidence>
<evidence type="ECO:0000256" key="4">
    <source>
        <dbReference type="SAM" id="MobiDB-lite"/>
    </source>
</evidence>
<evidence type="ECO:0000259" key="5">
    <source>
        <dbReference type="PROSITE" id="PS50071"/>
    </source>
</evidence>
<evidence type="ECO:0000313" key="6">
    <source>
        <dbReference type="EMBL" id="GIY64050.1"/>
    </source>
</evidence>
<keyword evidence="7" id="KW-1185">Reference proteome</keyword>
<dbReference type="GO" id="GO:0005634">
    <property type="term" value="C:nucleus"/>
    <property type="evidence" value="ECO:0007669"/>
    <property type="project" value="UniProtKB-SubCell"/>
</dbReference>
<dbReference type="GO" id="GO:0000981">
    <property type="term" value="F:DNA-binding transcription factor activity, RNA polymerase II-specific"/>
    <property type="evidence" value="ECO:0007669"/>
    <property type="project" value="InterPro"/>
</dbReference>